<keyword evidence="2" id="KW-0732">Signal</keyword>
<evidence type="ECO:0000313" key="3">
    <source>
        <dbReference type="EMBL" id="MEV8466547.1"/>
    </source>
</evidence>
<proteinExistence type="predicted"/>
<comment type="caution">
    <text evidence="3">The sequence shown here is derived from an EMBL/GenBank/DDBJ whole genome shotgun (WGS) entry which is preliminary data.</text>
</comment>
<reference evidence="3 4" key="1">
    <citation type="submission" date="2024-07" db="EMBL/GenBank/DDBJ databases">
        <authorList>
            <person name="Kang M."/>
        </authorList>
    </citation>
    <scope>NUCLEOTIDE SEQUENCE [LARGE SCALE GENOMIC DNA]</scope>
    <source>
        <strain evidence="3 4">DFM31</strain>
    </source>
</reference>
<sequence length="183" mass="18462">MKAILRGAAVAAALLTANAASAAVVVYGAGPTPAAVNALVMTDISVGDTVNVADVLSPGDLDEFKFTALERLRVNTIALSATSSRATVRAIKFGLTSATTSSFLNDGQIFTFGPTSSVGVASLNGFVMNAGDMFSLYWTESGATSAASINASFTTSEVPLPAALPLLAGALGLLGMARRKAKS</sequence>
<keyword evidence="1" id="KW-0472">Membrane</keyword>
<keyword evidence="4" id="KW-1185">Reference proteome</keyword>
<evidence type="ECO:0000256" key="2">
    <source>
        <dbReference type="SAM" id="SignalP"/>
    </source>
</evidence>
<dbReference type="RefSeq" id="WP_366192343.1">
    <property type="nucleotide sequence ID" value="NZ_JBFBVU010000006.1"/>
</dbReference>
<organism evidence="3 4">
    <name type="scientific">Meridianimarinicoccus marinus</name>
    <dbReference type="NCBI Taxonomy" id="3231483"/>
    <lineage>
        <taxon>Bacteria</taxon>
        <taxon>Pseudomonadati</taxon>
        <taxon>Pseudomonadota</taxon>
        <taxon>Alphaproteobacteria</taxon>
        <taxon>Rhodobacterales</taxon>
        <taxon>Paracoccaceae</taxon>
        <taxon>Meridianimarinicoccus</taxon>
    </lineage>
</organism>
<feature type="signal peptide" evidence="2">
    <location>
        <begin position="1"/>
        <end position="22"/>
    </location>
</feature>
<gene>
    <name evidence="3" type="ORF">AB0T83_07095</name>
</gene>
<feature type="chain" id="PRO_5045218495" description="VPLPA-CTERM sorting domain-containing protein" evidence="2">
    <location>
        <begin position="23"/>
        <end position="183"/>
    </location>
</feature>
<dbReference type="EMBL" id="JBFBVU010000006">
    <property type="protein sequence ID" value="MEV8466547.1"/>
    <property type="molecule type" value="Genomic_DNA"/>
</dbReference>
<evidence type="ECO:0000313" key="4">
    <source>
        <dbReference type="Proteomes" id="UP001553161"/>
    </source>
</evidence>
<name>A0ABV3L663_9RHOB</name>
<evidence type="ECO:0000256" key="1">
    <source>
        <dbReference type="SAM" id="Phobius"/>
    </source>
</evidence>
<protein>
    <recommendedName>
        <fullName evidence="5">VPLPA-CTERM sorting domain-containing protein</fullName>
    </recommendedName>
</protein>
<feature type="transmembrane region" description="Helical" evidence="1">
    <location>
        <begin position="158"/>
        <end position="177"/>
    </location>
</feature>
<keyword evidence="1" id="KW-1133">Transmembrane helix</keyword>
<accession>A0ABV3L663</accession>
<evidence type="ECO:0008006" key="5">
    <source>
        <dbReference type="Google" id="ProtNLM"/>
    </source>
</evidence>
<keyword evidence="1" id="KW-0812">Transmembrane</keyword>
<dbReference type="Proteomes" id="UP001553161">
    <property type="component" value="Unassembled WGS sequence"/>
</dbReference>